<accession>A0A0A9CLM8</accession>
<dbReference type="EMBL" id="GBRH01221409">
    <property type="protein sequence ID" value="JAD76486.1"/>
    <property type="molecule type" value="Transcribed_RNA"/>
</dbReference>
<proteinExistence type="predicted"/>
<feature type="region of interest" description="Disordered" evidence="1">
    <location>
        <begin position="25"/>
        <end position="45"/>
    </location>
</feature>
<name>A0A0A9CLM8_ARUDO</name>
<reference evidence="2" key="2">
    <citation type="journal article" date="2015" name="Data Brief">
        <title>Shoot transcriptome of the giant reed, Arundo donax.</title>
        <authorList>
            <person name="Barrero R.A."/>
            <person name="Guerrero F.D."/>
            <person name="Moolhuijzen P."/>
            <person name="Goolsby J.A."/>
            <person name="Tidwell J."/>
            <person name="Bellgard S.E."/>
            <person name="Bellgard M.I."/>
        </authorList>
    </citation>
    <scope>NUCLEOTIDE SEQUENCE</scope>
    <source>
        <tissue evidence="2">Shoot tissue taken approximately 20 cm above the soil surface</tissue>
    </source>
</reference>
<protein>
    <submittedName>
        <fullName evidence="2">Uncharacterized protein</fullName>
    </submittedName>
</protein>
<dbReference type="AlphaFoldDB" id="A0A0A9CLM8"/>
<feature type="region of interest" description="Disordered" evidence="1">
    <location>
        <begin position="61"/>
        <end position="86"/>
    </location>
</feature>
<reference evidence="2" key="1">
    <citation type="submission" date="2014-09" db="EMBL/GenBank/DDBJ databases">
        <authorList>
            <person name="Magalhaes I.L.F."/>
            <person name="Oliveira U."/>
            <person name="Santos F.R."/>
            <person name="Vidigal T.H.D.A."/>
            <person name="Brescovit A.D."/>
            <person name="Santos A.J."/>
        </authorList>
    </citation>
    <scope>NUCLEOTIDE SEQUENCE</scope>
    <source>
        <tissue evidence="2">Shoot tissue taken approximately 20 cm above the soil surface</tissue>
    </source>
</reference>
<feature type="compositionally biased region" description="Basic residues" evidence="1">
    <location>
        <begin position="61"/>
        <end position="71"/>
    </location>
</feature>
<organism evidence="2">
    <name type="scientific">Arundo donax</name>
    <name type="common">Giant reed</name>
    <name type="synonym">Donax arundinaceus</name>
    <dbReference type="NCBI Taxonomy" id="35708"/>
    <lineage>
        <taxon>Eukaryota</taxon>
        <taxon>Viridiplantae</taxon>
        <taxon>Streptophyta</taxon>
        <taxon>Embryophyta</taxon>
        <taxon>Tracheophyta</taxon>
        <taxon>Spermatophyta</taxon>
        <taxon>Magnoliopsida</taxon>
        <taxon>Liliopsida</taxon>
        <taxon>Poales</taxon>
        <taxon>Poaceae</taxon>
        <taxon>PACMAD clade</taxon>
        <taxon>Arundinoideae</taxon>
        <taxon>Arundineae</taxon>
        <taxon>Arundo</taxon>
    </lineage>
</organism>
<sequence length="148" mass="16675">MLTSDFSILLPHRLALPAQATLGPMRHRRRRHVPGAPASNPPNIMRENDSKCASFPYRHRPPLLPQNRRHSPLPLGARPPAHHPPRQYSSPISICGSNVTLRAICILQLRHHLPSRNEIRLPNPRLPIFLGPPMTPTSPGHRGIWYPS</sequence>
<evidence type="ECO:0000313" key="2">
    <source>
        <dbReference type="EMBL" id="JAD76486.1"/>
    </source>
</evidence>
<evidence type="ECO:0000256" key="1">
    <source>
        <dbReference type="SAM" id="MobiDB-lite"/>
    </source>
</evidence>